<gene>
    <name evidence="7" type="ORF">GSF22_02610</name>
</gene>
<evidence type="ECO:0000256" key="2">
    <source>
        <dbReference type="ARBA" id="ARBA00011901"/>
    </source>
</evidence>
<feature type="domain" description="N-acetylmuramoyl-L-alanine amidase" evidence="6">
    <location>
        <begin position="245"/>
        <end position="375"/>
    </location>
</feature>
<evidence type="ECO:0000259" key="6">
    <source>
        <dbReference type="SMART" id="SM00644"/>
    </source>
</evidence>
<organism evidence="7 8">
    <name type="scientific">Micromonospora echinofusca</name>
    <dbReference type="NCBI Taxonomy" id="47858"/>
    <lineage>
        <taxon>Bacteria</taxon>
        <taxon>Bacillati</taxon>
        <taxon>Actinomycetota</taxon>
        <taxon>Actinomycetes</taxon>
        <taxon>Micromonosporales</taxon>
        <taxon>Micromonosporaceae</taxon>
        <taxon>Micromonospora</taxon>
    </lineage>
</organism>
<dbReference type="InterPro" id="IPR002502">
    <property type="entry name" value="Amidase_domain"/>
</dbReference>
<dbReference type="CDD" id="cd14488">
    <property type="entry name" value="CBM6-CBM35-CBM36_like_2"/>
    <property type="match status" value="1"/>
</dbReference>
<dbReference type="PANTHER" id="PTHR30417:SF1">
    <property type="entry name" value="N-ACETYLMURAMOYL-L-ALANINE AMIDASE AMID"/>
    <property type="match status" value="1"/>
</dbReference>
<keyword evidence="5" id="KW-0732">Signal</keyword>
<dbReference type="SMART" id="SM00644">
    <property type="entry name" value="Ami_2"/>
    <property type="match status" value="1"/>
</dbReference>
<dbReference type="Pfam" id="PF01510">
    <property type="entry name" value="Amidase_2"/>
    <property type="match status" value="1"/>
</dbReference>
<dbReference type="Pfam" id="PF25275">
    <property type="entry name" value="Golvesin_C"/>
    <property type="match status" value="1"/>
</dbReference>
<dbReference type="CDD" id="cd06583">
    <property type="entry name" value="PGRP"/>
    <property type="match status" value="1"/>
</dbReference>
<evidence type="ECO:0000256" key="4">
    <source>
        <dbReference type="ARBA" id="ARBA00023316"/>
    </source>
</evidence>
<dbReference type="EMBL" id="WVUH01000009">
    <property type="protein sequence ID" value="MBO4204902.1"/>
    <property type="molecule type" value="Genomic_DNA"/>
</dbReference>
<dbReference type="InterPro" id="IPR023346">
    <property type="entry name" value="Lysozyme-like_dom_sf"/>
</dbReference>
<accession>A0ABS3VK51</accession>
<dbReference type="EC" id="3.5.1.28" evidence="2"/>
<evidence type="ECO:0000313" key="8">
    <source>
        <dbReference type="Proteomes" id="UP000823521"/>
    </source>
</evidence>
<dbReference type="Proteomes" id="UP000823521">
    <property type="component" value="Unassembled WGS sequence"/>
</dbReference>
<dbReference type="Gene3D" id="2.60.120.260">
    <property type="entry name" value="Galactose-binding domain-like"/>
    <property type="match status" value="1"/>
</dbReference>
<reference evidence="7 8" key="1">
    <citation type="submission" date="2019-12" db="EMBL/GenBank/DDBJ databases">
        <title>Whole genome sequencing of endophytic Actinobacterium Micromonospora sp. MPMI6T.</title>
        <authorList>
            <person name="Evv R."/>
            <person name="Podile A.R."/>
        </authorList>
    </citation>
    <scope>NUCLEOTIDE SEQUENCE [LARGE SCALE GENOMIC DNA]</scope>
    <source>
        <strain evidence="7 8">MPMI6</strain>
    </source>
</reference>
<dbReference type="InterPro" id="IPR051206">
    <property type="entry name" value="NAMLAA_amidase_2"/>
</dbReference>
<name>A0ABS3VK51_MICEH</name>
<dbReference type="Gene3D" id="1.10.530.10">
    <property type="match status" value="1"/>
</dbReference>
<comment type="catalytic activity">
    <reaction evidence="1">
        <text>Hydrolyzes the link between N-acetylmuramoyl residues and L-amino acid residues in certain cell-wall glycopeptides.</text>
        <dbReference type="EC" id="3.5.1.28"/>
    </reaction>
</comment>
<feature type="signal peptide" evidence="5">
    <location>
        <begin position="1"/>
        <end position="31"/>
    </location>
</feature>
<comment type="caution">
    <text evidence="7">The sequence shown here is derived from an EMBL/GenBank/DDBJ whole genome shotgun (WGS) entry which is preliminary data.</text>
</comment>
<evidence type="ECO:0000256" key="5">
    <source>
        <dbReference type="SAM" id="SignalP"/>
    </source>
</evidence>
<evidence type="ECO:0000256" key="3">
    <source>
        <dbReference type="ARBA" id="ARBA00022801"/>
    </source>
</evidence>
<dbReference type="PANTHER" id="PTHR30417">
    <property type="entry name" value="N-ACETYLMURAMOYL-L-ALANINE AMIDASE AMID"/>
    <property type="match status" value="1"/>
</dbReference>
<dbReference type="InterPro" id="IPR033803">
    <property type="entry name" value="CBD-like_Golvesin-Xly"/>
</dbReference>
<dbReference type="InterPro" id="IPR036505">
    <property type="entry name" value="Amidase/PGRP_sf"/>
</dbReference>
<feature type="chain" id="PRO_5045913552" description="N-acetylmuramoyl-L-alanine amidase" evidence="5">
    <location>
        <begin position="32"/>
        <end position="530"/>
    </location>
</feature>
<keyword evidence="3" id="KW-0378">Hydrolase</keyword>
<evidence type="ECO:0000313" key="7">
    <source>
        <dbReference type="EMBL" id="MBO4204902.1"/>
    </source>
</evidence>
<sequence>MTVRSPLRRTSQLLGGALILATALAGQPASAAPTDTTRPAGALAAAFDTAASRHDVPRDLLAALGYAETHLDGHGGAPSFSGGYGVMHLTRNPKVRTLDEAVVATGLDADTLRTRDAANVTGAAAVLRSYADAAGLTGDQRRDVDQWYPVVARYGGATDPATARLYADTVYDLLATGFTARTGSGPVAVTGRPVAPRRGALAATAPLGSGTAGPATGTATGTGDLGTLSTDYPPAAWVPASSSNYTVSSRESAYPINYVVIHTMQGSYAGSISWFQNPSAGVSAHYLLRSSDGAVTQMVRDKDIAWHAGNWTYNTQSIGLEHEGYVSDASWYTDAMYRASAALTRYLCDKYGIPKDRTHIIGHNQVPGATHTDPGPNWNWTYYMQLVTGSTPPPAWSTIVDNSTAGRFTASANWAVSTYSTQRYGADYHYANPVSASDAAWYKVNIPATASYRVEVWYPANAGYNSAAPYIVATTTGNQTVYVDQRANGGQWRSLGTFSLAAGDANVVGVSRWTSGTGYVIADAIRVTRL</sequence>
<evidence type="ECO:0000256" key="1">
    <source>
        <dbReference type="ARBA" id="ARBA00001561"/>
    </source>
</evidence>
<keyword evidence="4" id="KW-0961">Cell wall biogenesis/degradation</keyword>
<dbReference type="Gene3D" id="3.40.80.10">
    <property type="entry name" value="Peptidoglycan recognition protein-like"/>
    <property type="match status" value="1"/>
</dbReference>
<keyword evidence="8" id="KW-1185">Reference proteome</keyword>
<dbReference type="SUPFAM" id="SSF55846">
    <property type="entry name" value="N-acetylmuramoyl-L-alanine amidase-like"/>
    <property type="match status" value="1"/>
</dbReference>
<proteinExistence type="predicted"/>
<dbReference type="SUPFAM" id="SSF53955">
    <property type="entry name" value="Lysozyme-like"/>
    <property type="match status" value="1"/>
</dbReference>
<protein>
    <recommendedName>
        <fullName evidence="2">N-acetylmuramoyl-L-alanine amidase</fullName>
        <ecNumber evidence="2">3.5.1.28</ecNumber>
    </recommendedName>
</protein>